<dbReference type="Proteomes" id="UP000813444">
    <property type="component" value="Unassembled WGS sequence"/>
</dbReference>
<evidence type="ECO:0000313" key="4">
    <source>
        <dbReference type="Proteomes" id="UP000813444"/>
    </source>
</evidence>
<keyword evidence="4" id="KW-1185">Reference proteome</keyword>
<dbReference type="EMBL" id="JAGPNK010000011">
    <property type="protein sequence ID" value="KAH7311726.1"/>
    <property type="molecule type" value="Genomic_DNA"/>
</dbReference>
<dbReference type="OrthoDB" id="4939310at2759"/>
<feature type="compositionally biased region" description="Basic residues" evidence="2">
    <location>
        <begin position="255"/>
        <end position="268"/>
    </location>
</feature>
<feature type="region of interest" description="Disordered" evidence="2">
    <location>
        <begin position="725"/>
        <end position="770"/>
    </location>
</feature>
<feature type="compositionally biased region" description="Low complexity" evidence="2">
    <location>
        <begin position="807"/>
        <end position="816"/>
    </location>
</feature>
<feature type="compositionally biased region" description="Low complexity" evidence="2">
    <location>
        <begin position="295"/>
        <end position="318"/>
    </location>
</feature>
<proteinExistence type="predicted"/>
<feature type="compositionally biased region" description="Polar residues" evidence="2">
    <location>
        <begin position="600"/>
        <end position="628"/>
    </location>
</feature>
<feature type="compositionally biased region" description="Polar residues" evidence="2">
    <location>
        <begin position="576"/>
        <end position="591"/>
    </location>
</feature>
<evidence type="ECO:0000313" key="3">
    <source>
        <dbReference type="EMBL" id="KAH7311726.1"/>
    </source>
</evidence>
<reference evidence="3" key="1">
    <citation type="journal article" date="2021" name="Nat. Commun.">
        <title>Genetic determinants of endophytism in the Arabidopsis root mycobiome.</title>
        <authorList>
            <person name="Mesny F."/>
            <person name="Miyauchi S."/>
            <person name="Thiergart T."/>
            <person name="Pickel B."/>
            <person name="Atanasova L."/>
            <person name="Karlsson M."/>
            <person name="Huettel B."/>
            <person name="Barry K.W."/>
            <person name="Haridas S."/>
            <person name="Chen C."/>
            <person name="Bauer D."/>
            <person name="Andreopoulos W."/>
            <person name="Pangilinan J."/>
            <person name="LaButti K."/>
            <person name="Riley R."/>
            <person name="Lipzen A."/>
            <person name="Clum A."/>
            <person name="Drula E."/>
            <person name="Henrissat B."/>
            <person name="Kohler A."/>
            <person name="Grigoriev I.V."/>
            <person name="Martin F.M."/>
            <person name="Hacquard S."/>
        </authorList>
    </citation>
    <scope>NUCLEOTIDE SEQUENCE</scope>
    <source>
        <strain evidence="3">MPI-CAGE-CH-0235</strain>
    </source>
</reference>
<protein>
    <submittedName>
        <fullName evidence="3">Uncharacterized protein</fullName>
    </submittedName>
</protein>
<comment type="caution">
    <text evidence="3">The sequence shown here is derived from an EMBL/GenBank/DDBJ whole genome shotgun (WGS) entry which is preliminary data.</text>
</comment>
<feature type="compositionally biased region" description="Low complexity" evidence="2">
    <location>
        <begin position="269"/>
        <end position="284"/>
    </location>
</feature>
<sequence length="1063" mass="116839">MSDTGESSLPGGALQPLFLDESLLNGSNMSFLDDPQEPSDFQYDSLENTFDSHGPGTLAFQELPQMDGDVFSTQEPAADHSMAWEDFLGSAPSMSLDNEGQEQMAGDFSDHTPPAPMDASNVNPQDLILPIPSTNNLTPSDQMMLGQEHIVNTHQQPAANTNQALQLPQANAQAKPTQMGMHQAFMELGKKKAPVQNHSSSQMVTQTAPGTMAQGQVGNQLGSHNLVPFNSAALNNPALLQQHIPLFAIPKPVIGKKPKKQAPKKKAKPQAQAQVQAQVQAQTPTPKPQFVQKNAASPPSAMPRPATATPIPAPGGSAQAAPTAGNPKSTLLAVSEGYIMHGVPTPEAWTAQRIHDKPVDLDKIYCNARSRTSSEKTSLPLSSTEFLAVHDHALRIMFKRGNTSTVFHLIHALHEEFRQKHTILGFKLAPEASNGLFPMERVKATLSRYCSLDINAEPAVQAGVYRDQLTKQFKDIYTLAESSEPTQTTPNFQAPAANYSPAQPHPKRVERGKKKIEEYTLSSEQAPRVLDTTTDFKTSYYCSDGTWRILTPAKLAEVMERTKRKQQEEAVASQFGLANNPTEQQLQSSPAKTRKRKASSSDGQPASKQPRTSSMSPSSQPNGAVSMVNSPYAQQPVQPVPPVQPMQYAPMQPQQFRQQTNGFQSLGFQKNAYVPLNPAQMSMAAITAGAQHQQPQHGQQYMQHQMTPMNGHNNGYAQYHMLQSQMAQNQSQTQQSQMPQMQMQPRQMQPQQMQQPANTYHPGPQAQVQQFHPQQHLNFSTPAQYAAQIKRTGSAMSAAGFSMISPVSMQQSSPSPTAEGQGSAKKSPKTAMSQVIDLTEEREVAEMAPSMSPAAGVMATPATETPTAAPEAVQSQSEGPIQESVEERLKYLTQEPVEEPAEEPVEEKVVDAVTVRCRQLQMVEPGLPNSLIVEFMKPSENSIYPVVRDAAKQGNFEDLSELLLLPEHRSEAMRIWDARDLERLNLTDKDRPEWDASARRAEKKRLRSQEQLEQFYANGEQQRKAQDGQDVAVVVEEDELHAALMEDLEKAMREHAEKEGNTD</sequence>
<dbReference type="AlphaFoldDB" id="A0A8K0WNT0"/>
<feature type="region of interest" description="Disordered" evidence="2">
    <location>
        <begin position="255"/>
        <end position="327"/>
    </location>
</feature>
<feature type="coiled-coil region" evidence="1">
    <location>
        <begin position="998"/>
        <end position="1061"/>
    </location>
</feature>
<name>A0A8K0WNT0_9HYPO</name>
<gene>
    <name evidence="3" type="ORF">B0I35DRAFT_411879</name>
</gene>
<accession>A0A8K0WNT0</accession>
<keyword evidence="1" id="KW-0175">Coiled coil</keyword>
<feature type="region of interest" description="Disordered" evidence="2">
    <location>
        <begin position="482"/>
        <end position="510"/>
    </location>
</feature>
<feature type="region of interest" description="Disordered" evidence="2">
    <location>
        <begin position="807"/>
        <end position="833"/>
    </location>
</feature>
<evidence type="ECO:0000256" key="2">
    <source>
        <dbReference type="SAM" id="MobiDB-lite"/>
    </source>
</evidence>
<evidence type="ECO:0000256" key="1">
    <source>
        <dbReference type="SAM" id="Coils"/>
    </source>
</evidence>
<feature type="compositionally biased region" description="Polar residues" evidence="2">
    <location>
        <begin position="482"/>
        <end position="492"/>
    </location>
</feature>
<organism evidence="3 4">
    <name type="scientific">Stachybotrys elegans</name>
    <dbReference type="NCBI Taxonomy" id="80388"/>
    <lineage>
        <taxon>Eukaryota</taxon>
        <taxon>Fungi</taxon>
        <taxon>Dikarya</taxon>
        <taxon>Ascomycota</taxon>
        <taxon>Pezizomycotina</taxon>
        <taxon>Sordariomycetes</taxon>
        <taxon>Hypocreomycetidae</taxon>
        <taxon>Hypocreales</taxon>
        <taxon>Stachybotryaceae</taxon>
        <taxon>Stachybotrys</taxon>
    </lineage>
</organism>
<feature type="region of interest" description="Disordered" evidence="2">
    <location>
        <begin position="567"/>
        <end position="628"/>
    </location>
</feature>
<feature type="compositionally biased region" description="Low complexity" evidence="2">
    <location>
        <begin position="725"/>
        <end position="756"/>
    </location>
</feature>